<organism evidence="11 12">
    <name type="scientific">Roseivivax halodurans JCM 10272</name>
    <dbReference type="NCBI Taxonomy" id="1449350"/>
    <lineage>
        <taxon>Bacteria</taxon>
        <taxon>Pseudomonadati</taxon>
        <taxon>Pseudomonadota</taxon>
        <taxon>Alphaproteobacteria</taxon>
        <taxon>Rhodobacterales</taxon>
        <taxon>Roseobacteraceae</taxon>
        <taxon>Roseivivax</taxon>
    </lineage>
</organism>
<evidence type="ECO:0000256" key="6">
    <source>
        <dbReference type="ARBA" id="ARBA00038095"/>
    </source>
</evidence>
<evidence type="ECO:0000256" key="5">
    <source>
        <dbReference type="ARBA" id="ARBA00023315"/>
    </source>
</evidence>
<evidence type="ECO:0000256" key="3">
    <source>
        <dbReference type="ARBA" id="ARBA00022679"/>
    </source>
</evidence>
<dbReference type="STRING" id="1449350.OCH239_21620"/>
<protein>
    <recommendedName>
        <fullName evidence="8">L-ornithine N(alpha)-acyltransferase</fullName>
        <ecNumber evidence="7">2.3.2.30</ecNumber>
    </recommendedName>
</protein>
<dbReference type="RefSeq" id="WP_051489411.1">
    <property type="nucleotide sequence ID" value="NZ_JALZ01000009.1"/>
</dbReference>
<reference evidence="11 12" key="1">
    <citation type="submission" date="2014-01" db="EMBL/GenBank/DDBJ databases">
        <title>Roseivivax halodurans JCM 10272 Genome Sequencing.</title>
        <authorList>
            <person name="Lai Q."/>
            <person name="Li G."/>
            <person name="Shao Z."/>
        </authorList>
    </citation>
    <scope>NUCLEOTIDE SEQUENCE [LARGE SCALE GENOMIC DNA]</scope>
    <source>
        <strain evidence="11 12">JCM 10272</strain>
    </source>
</reference>
<evidence type="ECO:0000313" key="11">
    <source>
        <dbReference type="EMBL" id="ETX14607.1"/>
    </source>
</evidence>
<dbReference type="GO" id="GO:0043810">
    <property type="term" value="F:ornithine-acyl [acyl carrier protein] N-acyltransferase activity"/>
    <property type="evidence" value="ECO:0007669"/>
    <property type="project" value="UniProtKB-EC"/>
</dbReference>
<evidence type="ECO:0000256" key="8">
    <source>
        <dbReference type="ARBA" id="ARBA00039866"/>
    </source>
</evidence>
<comment type="function">
    <text evidence="9">Catalyzes the first step in the biosynthesis of ornithine lipids, which are phosphorus-free membrane lipids. Catalyzes the 3-hydroxyacyl-acyl carrier protein-dependent acylation of ornithine to form lyso-ornithine lipid (LOL).</text>
</comment>
<keyword evidence="12" id="KW-1185">Reference proteome</keyword>
<comment type="pathway">
    <text evidence="1">Lipid metabolism.</text>
</comment>
<evidence type="ECO:0000256" key="2">
    <source>
        <dbReference type="ARBA" id="ARBA00022516"/>
    </source>
</evidence>
<dbReference type="EMBL" id="JALZ01000009">
    <property type="protein sequence ID" value="ETX14607.1"/>
    <property type="molecule type" value="Genomic_DNA"/>
</dbReference>
<dbReference type="PATRIC" id="fig|1449350.3.peg.2113"/>
<accession>X7EF91</accession>
<dbReference type="Gene3D" id="3.40.630.30">
    <property type="match status" value="1"/>
</dbReference>
<keyword evidence="5 11" id="KW-0012">Acyltransferase</keyword>
<evidence type="ECO:0000256" key="10">
    <source>
        <dbReference type="ARBA" id="ARBA00047785"/>
    </source>
</evidence>
<dbReference type="InterPro" id="IPR016181">
    <property type="entry name" value="Acyl_CoA_acyltransferase"/>
</dbReference>
<dbReference type="GO" id="GO:0006629">
    <property type="term" value="P:lipid metabolic process"/>
    <property type="evidence" value="ECO:0007669"/>
    <property type="project" value="UniProtKB-KW"/>
</dbReference>
<keyword evidence="4" id="KW-0443">Lipid metabolism</keyword>
<evidence type="ECO:0000256" key="9">
    <source>
        <dbReference type="ARBA" id="ARBA00045724"/>
    </source>
</evidence>
<evidence type="ECO:0000256" key="4">
    <source>
        <dbReference type="ARBA" id="ARBA00023098"/>
    </source>
</evidence>
<dbReference type="eggNOG" id="COG3176">
    <property type="taxonomic scope" value="Bacteria"/>
</dbReference>
<dbReference type="OrthoDB" id="9787072at2"/>
<evidence type="ECO:0000256" key="1">
    <source>
        <dbReference type="ARBA" id="ARBA00005189"/>
    </source>
</evidence>
<dbReference type="PANTHER" id="PTHR37323:SF1">
    <property type="entry name" value="L-ORNITHINE N(ALPHA)-ACYLTRANSFERASE"/>
    <property type="match status" value="1"/>
</dbReference>
<sequence length="259" mass="28587">MGRPSNRNTGEDLYAAALGFARGRYAVRLASGADDIARAQALRHLCFHAREGLDRDEFDPSCLHVLIEERAGGRLVGCFRLRAFRDGSEAGQSYAARSYDLSGLAQYRQPMVEMGRFCIHPDMYDADVLRLAWGALTVFVDRNGMGMLFGCASFPGTDGQEHGETFAALKARHLGPERWRPGVKAREVVHFPEGSQGAPDAKMAHRGMPPLLRSYLTMGGWVGDHAVVDRHLNTLHVFTAVEIDRIPPARKRLLRAVSG</sequence>
<evidence type="ECO:0000256" key="7">
    <source>
        <dbReference type="ARBA" id="ARBA00039058"/>
    </source>
</evidence>
<proteinExistence type="inferred from homology"/>
<dbReference type="AlphaFoldDB" id="X7EF91"/>
<keyword evidence="3 11" id="KW-0808">Transferase</keyword>
<dbReference type="EC" id="2.3.2.30" evidence="7"/>
<keyword evidence="2" id="KW-0444">Lipid biosynthesis</keyword>
<dbReference type="Pfam" id="PF13444">
    <property type="entry name" value="Acetyltransf_5"/>
    <property type="match status" value="1"/>
</dbReference>
<dbReference type="InterPro" id="IPR052351">
    <property type="entry name" value="Ornithine_N-alpha-AT"/>
</dbReference>
<comment type="catalytic activity">
    <reaction evidence="10">
        <text>a (3R)-hydroxyacyl-[ACP] + L-ornithine = a lyso-ornithine lipid + holo-[ACP] + H(+)</text>
        <dbReference type="Rhea" id="RHEA:20633"/>
        <dbReference type="Rhea" id="RHEA-COMP:9685"/>
        <dbReference type="Rhea" id="RHEA-COMP:9945"/>
        <dbReference type="ChEBI" id="CHEBI:15378"/>
        <dbReference type="ChEBI" id="CHEBI:46911"/>
        <dbReference type="ChEBI" id="CHEBI:64479"/>
        <dbReference type="ChEBI" id="CHEBI:78827"/>
        <dbReference type="ChEBI" id="CHEBI:138482"/>
        <dbReference type="EC" id="2.3.2.30"/>
    </reaction>
    <physiologicalReaction direction="left-to-right" evidence="10">
        <dbReference type="Rhea" id="RHEA:20634"/>
    </physiologicalReaction>
</comment>
<gene>
    <name evidence="11" type="ORF">OCH239_21620</name>
</gene>
<dbReference type="Proteomes" id="UP000022447">
    <property type="component" value="Unassembled WGS sequence"/>
</dbReference>
<name>X7EF91_9RHOB</name>
<comment type="similarity">
    <text evidence="6">Belongs to the acetyltransferase family. OlsB subfamily.</text>
</comment>
<evidence type="ECO:0000313" key="12">
    <source>
        <dbReference type="Proteomes" id="UP000022447"/>
    </source>
</evidence>
<dbReference type="PANTHER" id="PTHR37323">
    <property type="entry name" value="GCN5-RELATED N-ACETYLTRANSFERASE"/>
    <property type="match status" value="1"/>
</dbReference>
<comment type="caution">
    <text evidence="11">The sequence shown here is derived from an EMBL/GenBank/DDBJ whole genome shotgun (WGS) entry which is preliminary data.</text>
</comment>
<dbReference type="SUPFAM" id="SSF55729">
    <property type="entry name" value="Acyl-CoA N-acyltransferases (Nat)"/>
    <property type="match status" value="1"/>
</dbReference>